<organism evidence="7 8">
    <name type="scientific">Xyrichtys novacula</name>
    <name type="common">Pearly razorfish</name>
    <name type="synonym">Hemipteronotus novacula</name>
    <dbReference type="NCBI Taxonomy" id="13765"/>
    <lineage>
        <taxon>Eukaryota</taxon>
        <taxon>Metazoa</taxon>
        <taxon>Chordata</taxon>
        <taxon>Craniata</taxon>
        <taxon>Vertebrata</taxon>
        <taxon>Euteleostomi</taxon>
        <taxon>Actinopterygii</taxon>
        <taxon>Neopterygii</taxon>
        <taxon>Teleostei</taxon>
        <taxon>Neoteleostei</taxon>
        <taxon>Acanthomorphata</taxon>
        <taxon>Eupercaria</taxon>
        <taxon>Labriformes</taxon>
        <taxon>Labridae</taxon>
        <taxon>Xyrichtys</taxon>
    </lineage>
</organism>
<evidence type="ECO:0000256" key="2">
    <source>
        <dbReference type="ARBA" id="ARBA00022737"/>
    </source>
</evidence>
<dbReference type="PANTHER" id="PTHR47773:SF1">
    <property type="entry name" value="C2H2-TYPE DOMAIN-CONTAINING PROTEIN"/>
    <property type="match status" value="1"/>
</dbReference>
<dbReference type="InterPro" id="IPR036236">
    <property type="entry name" value="Znf_C2H2_sf"/>
</dbReference>
<evidence type="ECO:0000256" key="1">
    <source>
        <dbReference type="ARBA" id="ARBA00022723"/>
    </source>
</evidence>
<evidence type="ECO:0000256" key="5">
    <source>
        <dbReference type="PROSITE-ProRule" id="PRU00042"/>
    </source>
</evidence>
<evidence type="ECO:0000313" key="8">
    <source>
        <dbReference type="Proteomes" id="UP001178508"/>
    </source>
</evidence>
<dbReference type="FunFam" id="3.30.160.60:FF:000303">
    <property type="entry name" value="Zinc finger protein 41"/>
    <property type="match status" value="1"/>
</dbReference>
<dbReference type="Gene3D" id="3.30.160.60">
    <property type="entry name" value="Classic Zinc Finger"/>
    <property type="match status" value="2"/>
</dbReference>
<name>A0AAV1GTH8_XYRNO</name>
<evidence type="ECO:0000259" key="6">
    <source>
        <dbReference type="PROSITE" id="PS50157"/>
    </source>
</evidence>
<dbReference type="PANTHER" id="PTHR47773">
    <property type="entry name" value="SI:DKEY-9I5.2-RELATED"/>
    <property type="match status" value="1"/>
</dbReference>
<keyword evidence="4" id="KW-0862">Zinc</keyword>
<dbReference type="PROSITE" id="PS50157">
    <property type="entry name" value="ZINC_FINGER_C2H2_2"/>
    <property type="match status" value="2"/>
</dbReference>
<dbReference type="FunFam" id="3.30.160.60:FF:000446">
    <property type="entry name" value="Zinc finger protein"/>
    <property type="match status" value="1"/>
</dbReference>
<dbReference type="EMBL" id="OY660879">
    <property type="protein sequence ID" value="CAJ1075879.1"/>
    <property type="molecule type" value="Genomic_DNA"/>
</dbReference>
<keyword evidence="3 5" id="KW-0863">Zinc-finger</keyword>
<evidence type="ECO:0000256" key="4">
    <source>
        <dbReference type="ARBA" id="ARBA00022833"/>
    </source>
</evidence>
<protein>
    <submittedName>
        <fullName evidence="7">Uncharacterized protein LOC114456586</fullName>
    </submittedName>
</protein>
<sequence length="253" mass="28208">MDRVNKCSVCDKVFTEKSNLTRHMKIHAPKENQCDVCGKSFTTKPQLNSHIKLHQYPSIPLPTRQCCRINQYPKLLTYPQSYHNQIDLKCSISTLVMSLGEDVVRSDDLKDRPFQPKPGTATFIRPSVAGAPVLLVVPAQPQAPNISFNGPSCSQSFTVVTPPAAPTNKPVMPNQSRKPCSACQVPQCGGQRKRYTPSKVKAAGSSQKIFTYCPVTRKSTTSGFEGVVYMSYEHFKSVVDEELERRKNEAHFC</sequence>
<dbReference type="PROSITE" id="PS00028">
    <property type="entry name" value="ZINC_FINGER_C2H2_1"/>
    <property type="match status" value="2"/>
</dbReference>
<proteinExistence type="predicted"/>
<dbReference type="AlphaFoldDB" id="A0AAV1GTH8"/>
<dbReference type="GO" id="GO:1990837">
    <property type="term" value="F:sequence-specific double-stranded DNA binding"/>
    <property type="evidence" value="ECO:0007669"/>
    <property type="project" value="UniProtKB-ARBA"/>
</dbReference>
<dbReference type="Proteomes" id="UP001178508">
    <property type="component" value="Chromosome 16"/>
</dbReference>
<gene>
    <name evidence="7" type="ORF">XNOV1_A014670</name>
</gene>
<evidence type="ECO:0000313" key="7">
    <source>
        <dbReference type="EMBL" id="CAJ1075879.1"/>
    </source>
</evidence>
<feature type="domain" description="C2H2-type" evidence="6">
    <location>
        <begin position="5"/>
        <end position="32"/>
    </location>
</feature>
<keyword evidence="1" id="KW-0479">Metal-binding</keyword>
<dbReference type="SUPFAM" id="SSF57667">
    <property type="entry name" value="beta-beta-alpha zinc fingers"/>
    <property type="match status" value="1"/>
</dbReference>
<evidence type="ECO:0000256" key="3">
    <source>
        <dbReference type="ARBA" id="ARBA00022771"/>
    </source>
</evidence>
<dbReference type="SMART" id="SM00355">
    <property type="entry name" value="ZnF_C2H2"/>
    <property type="match status" value="2"/>
</dbReference>
<accession>A0AAV1GTH8</accession>
<keyword evidence="2" id="KW-0677">Repeat</keyword>
<dbReference type="GO" id="GO:0008270">
    <property type="term" value="F:zinc ion binding"/>
    <property type="evidence" value="ECO:0007669"/>
    <property type="project" value="UniProtKB-KW"/>
</dbReference>
<dbReference type="InterPro" id="IPR013087">
    <property type="entry name" value="Znf_C2H2_type"/>
</dbReference>
<feature type="domain" description="C2H2-type" evidence="6">
    <location>
        <begin position="32"/>
        <end position="54"/>
    </location>
</feature>
<dbReference type="Pfam" id="PF00096">
    <property type="entry name" value="zf-C2H2"/>
    <property type="match status" value="2"/>
</dbReference>
<reference evidence="7" key="1">
    <citation type="submission" date="2023-08" db="EMBL/GenBank/DDBJ databases">
        <authorList>
            <person name="Alioto T."/>
            <person name="Alioto T."/>
            <person name="Gomez Garrido J."/>
        </authorList>
    </citation>
    <scope>NUCLEOTIDE SEQUENCE</scope>
</reference>
<keyword evidence="8" id="KW-1185">Reference proteome</keyword>